<dbReference type="EMBL" id="CP002959">
    <property type="protein sequence ID" value="AFM12320.1"/>
    <property type="molecule type" value="Genomic_DNA"/>
</dbReference>
<dbReference type="SUPFAM" id="SSF55961">
    <property type="entry name" value="Bet v1-like"/>
    <property type="match status" value="1"/>
</dbReference>
<gene>
    <name evidence="1" type="ordered locus">Turpa_1672</name>
</gene>
<dbReference type="Proteomes" id="UP000006048">
    <property type="component" value="Chromosome"/>
</dbReference>
<name>I4B4W3_TURPD</name>
<dbReference type="InterPro" id="IPR019587">
    <property type="entry name" value="Polyketide_cyclase/dehydratase"/>
</dbReference>
<dbReference type="RefSeq" id="WP_014802831.1">
    <property type="nucleotide sequence ID" value="NC_018020.1"/>
</dbReference>
<dbReference type="OrthoDB" id="9801773at2"/>
<dbReference type="AlphaFoldDB" id="I4B4W3"/>
<keyword evidence="2" id="KW-1185">Reference proteome</keyword>
<dbReference type="HOGENOM" id="CLU_112936_0_0_12"/>
<accession>I4B4W3</accession>
<dbReference type="InterPro" id="IPR023393">
    <property type="entry name" value="START-like_dom_sf"/>
</dbReference>
<proteinExistence type="predicted"/>
<reference evidence="1 2" key="1">
    <citation type="submission" date="2012-06" db="EMBL/GenBank/DDBJ databases">
        <title>The complete chromosome of genome of Turneriella parva DSM 21527.</title>
        <authorList>
            <consortium name="US DOE Joint Genome Institute (JGI-PGF)"/>
            <person name="Lucas S."/>
            <person name="Han J."/>
            <person name="Lapidus A."/>
            <person name="Bruce D."/>
            <person name="Goodwin L."/>
            <person name="Pitluck S."/>
            <person name="Peters L."/>
            <person name="Kyrpides N."/>
            <person name="Mavromatis K."/>
            <person name="Ivanova N."/>
            <person name="Mikhailova N."/>
            <person name="Chertkov O."/>
            <person name="Detter J.C."/>
            <person name="Tapia R."/>
            <person name="Han C."/>
            <person name="Land M."/>
            <person name="Hauser L."/>
            <person name="Markowitz V."/>
            <person name="Cheng J.-F."/>
            <person name="Hugenholtz P."/>
            <person name="Woyke T."/>
            <person name="Wu D."/>
            <person name="Gronow S."/>
            <person name="Wellnitz S."/>
            <person name="Brambilla E."/>
            <person name="Klenk H.-P."/>
            <person name="Eisen J.A."/>
        </authorList>
    </citation>
    <scope>NUCLEOTIDE SEQUENCE [LARGE SCALE GENOMIC DNA]</scope>
    <source>
        <strain evidence="2">ATCC BAA-1111 / DSM 21527 / NCTC 11395 / H</strain>
    </source>
</reference>
<evidence type="ECO:0000313" key="1">
    <source>
        <dbReference type="EMBL" id="AFM12320.1"/>
    </source>
</evidence>
<dbReference type="Gene3D" id="3.30.530.20">
    <property type="match status" value="1"/>
</dbReference>
<dbReference type="PATRIC" id="fig|869212.3.peg.1666"/>
<organism evidence="1 2">
    <name type="scientific">Turneriella parva (strain ATCC BAA-1111 / DSM 21527 / NCTC 11395 / H)</name>
    <name type="common">Leptospira parva</name>
    <dbReference type="NCBI Taxonomy" id="869212"/>
    <lineage>
        <taxon>Bacteria</taxon>
        <taxon>Pseudomonadati</taxon>
        <taxon>Spirochaetota</taxon>
        <taxon>Spirochaetia</taxon>
        <taxon>Leptospirales</taxon>
        <taxon>Leptospiraceae</taxon>
        <taxon>Turneriella</taxon>
    </lineage>
</organism>
<evidence type="ECO:0000313" key="2">
    <source>
        <dbReference type="Proteomes" id="UP000006048"/>
    </source>
</evidence>
<dbReference type="Pfam" id="PF10604">
    <property type="entry name" value="Polyketide_cyc2"/>
    <property type="match status" value="1"/>
</dbReference>
<dbReference type="STRING" id="869212.Turpa_1672"/>
<protein>
    <submittedName>
        <fullName evidence="1">Polyketide cyclase/dehydrase</fullName>
    </submittedName>
</protein>
<sequence>MPLIRLVTEISAPPEIVFDLSRSVELHLDSTHKTGEQVVAGRSTGLFELGDVVTWRAKHFGIWQTLTVKITEFDRPHRFVDEMQRGIFHHMKHEHLFERTPTGTRMTDNFDYSAPLGVLGRIAETVVVTRYLTDFLRERNAMIKRCAER</sequence>
<dbReference type="CDD" id="cd07820">
    <property type="entry name" value="SRPBCC_3"/>
    <property type="match status" value="1"/>
</dbReference>
<dbReference type="KEGG" id="tpx:Turpa_1672"/>